<feature type="compositionally biased region" description="Low complexity" evidence="2">
    <location>
        <begin position="442"/>
        <end position="453"/>
    </location>
</feature>
<feature type="compositionally biased region" description="Polar residues" evidence="2">
    <location>
        <begin position="482"/>
        <end position="496"/>
    </location>
</feature>
<feature type="compositionally biased region" description="Low complexity" evidence="2">
    <location>
        <begin position="352"/>
        <end position="373"/>
    </location>
</feature>
<feature type="compositionally biased region" description="Low complexity" evidence="2">
    <location>
        <begin position="118"/>
        <end position="131"/>
    </location>
</feature>
<feature type="compositionally biased region" description="Polar residues" evidence="2">
    <location>
        <begin position="83"/>
        <end position="100"/>
    </location>
</feature>
<evidence type="ECO:0000313" key="5">
    <source>
        <dbReference type="RefSeq" id="XP_005091931.1"/>
    </source>
</evidence>
<evidence type="ECO:0000256" key="2">
    <source>
        <dbReference type="SAM" id="MobiDB-lite"/>
    </source>
</evidence>
<dbReference type="Proteomes" id="UP000694888">
    <property type="component" value="Unplaced"/>
</dbReference>
<dbReference type="InterPro" id="IPR000195">
    <property type="entry name" value="Rab-GAP-TBC_dom"/>
</dbReference>
<dbReference type="PROSITE" id="PS50086">
    <property type="entry name" value="TBC_RABGAP"/>
    <property type="match status" value="1"/>
</dbReference>
<feature type="compositionally biased region" description="Basic and acidic residues" evidence="2">
    <location>
        <begin position="108"/>
        <end position="117"/>
    </location>
</feature>
<dbReference type="Gene3D" id="2.30.29.230">
    <property type="match status" value="1"/>
</dbReference>
<dbReference type="PANTHER" id="PTHR22957">
    <property type="entry name" value="TBC1 DOMAIN FAMILY MEMBER GTPASE-ACTIVATING PROTEIN"/>
    <property type="match status" value="1"/>
</dbReference>
<feature type="region of interest" description="Disordered" evidence="2">
    <location>
        <begin position="327"/>
        <end position="386"/>
    </location>
</feature>
<dbReference type="Gene3D" id="1.10.472.80">
    <property type="entry name" value="Ypt/Rab-GAP domain of gyp1p, domain 3"/>
    <property type="match status" value="1"/>
</dbReference>
<feature type="compositionally biased region" description="Polar residues" evidence="2">
    <location>
        <begin position="144"/>
        <end position="155"/>
    </location>
</feature>
<feature type="region of interest" description="Disordered" evidence="2">
    <location>
        <begin position="83"/>
        <end position="168"/>
    </location>
</feature>
<dbReference type="Pfam" id="PF00566">
    <property type="entry name" value="RabGAP-TBC"/>
    <property type="match status" value="1"/>
</dbReference>
<dbReference type="Gene3D" id="1.10.8.270">
    <property type="entry name" value="putative rabgap domain of human tbc1 domain family member 14 like domains"/>
    <property type="match status" value="1"/>
</dbReference>
<dbReference type="SUPFAM" id="SSF47923">
    <property type="entry name" value="Ypt/Rab-GAP domain of gyp1p"/>
    <property type="match status" value="2"/>
</dbReference>
<evidence type="ECO:0000259" key="3">
    <source>
        <dbReference type="PROSITE" id="PS50086"/>
    </source>
</evidence>
<evidence type="ECO:0000313" key="4">
    <source>
        <dbReference type="Proteomes" id="UP000694888"/>
    </source>
</evidence>
<dbReference type="InterPro" id="IPR035969">
    <property type="entry name" value="Rab-GAP_TBC_sf"/>
</dbReference>
<keyword evidence="1" id="KW-0343">GTPase activation</keyword>
<organism evidence="4 5">
    <name type="scientific">Aplysia californica</name>
    <name type="common">California sea hare</name>
    <dbReference type="NCBI Taxonomy" id="6500"/>
    <lineage>
        <taxon>Eukaryota</taxon>
        <taxon>Metazoa</taxon>
        <taxon>Spiralia</taxon>
        <taxon>Lophotrochozoa</taxon>
        <taxon>Mollusca</taxon>
        <taxon>Gastropoda</taxon>
        <taxon>Heterobranchia</taxon>
        <taxon>Euthyneura</taxon>
        <taxon>Tectipleura</taxon>
        <taxon>Aplysiida</taxon>
        <taxon>Aplysioidea</taxon>
        <taxon>Aplysiidae</taxon>
        <taxon>Aplysia</taxon>
    </lineage>
</organism>
<proteinExistence type="predicted"/>
<dbReference type="SMART" id="SM00164">
    <property type="entry name" value="TBC"/>
    <property type="match status" value="1"/>
</dbReference>
<accession>A0ABM0JEJ7</accession>
<evidence type="ECO:0000256" key="1">
    <source>
        <dbReference type="ARBA" id="ARBA00022468"/>
    </source>
</evidence>
<keyword evidence="4" id="KW-1185">Reference proteome</keyword>
<dbReference type="RefSeq" id="XP_005091931.1">
    <property type="nucleotide sequence ID" value="XM_005091874.3"/>
</dbReference>
<dbReference type="GeneID" id="101857929"/>
<feature type="domain" description="Rab-GAP TBC" evidence="3">
    <location>
        <begin position="650"/>
        <end position="860"/>
    </location>
</feature>
<name>A0ABM0JEJ7_APLCA</name>
<reference evidence="5" key="1">
    <citation type="submission" date="2025-08" db="UniProtKB">
        <authorList>
            <consortium name="RefSeq"/>
        </authorList>
    </citation>
    <scope>IDENTIFICATION</scope>
</reference>
<protein>
    <submittedName>
        <fullName evidence="5">TBC1 domain family member 16</fullName>
    </submittedName>
</protein>
<gene>
    <name evidence="5" type="primary">LOC101857929</name>
</gene>
<feature type="region of interest" description="Disordered" evidence="2">
    <location>
        <begin position="419"/>
        <end position="496"/>
    </location>
</feature>
<sequence>MAFSTIFKKASNLLGLSGSDSLRPPPLDGEIIYCKNNVCVHPPASLLLDTEHHPGYLTLRAQQNQASRPTLILTWIPNTTLKKNPHSIESSPVKSRSATPRISPRRNPKQDFSKSDESFTLTPSPSPSTHDSYSEKYRKKRSQDSNSVCSETSLGSKEDAFSADSSLVSEDAVRESGVKLSSSCKSQTDSGIGVDVASQQLASQCASVVPQSRPPPLPSVPAQSGSLEGNHVQNNEKNVHSGLKPSRVGIHVNDLNSCEGSSSTDYKNIGVSGGSSDDFTSEEKLIAMLNRNKLHAKVRDKDATGMKPVSIEIKGDSLVVVTEQQNGQPGAFSQHGPATDPNINRNESKFETSSSQSTDMDTTSLSSDSNNQSPCGANVRPSAAGAAAVNEDGVNYTDGLPAPPSQNPKHRVPLDLQILECNRPPPNTPAITPDVSVTQAKSRTSSSSSTTTSGPDSRPVSPCSSDGGSVPLSPIQDWSADQPGSPNSCSSPSFTHNLTFPENAMTASSSGPRRSAKEQICGVFSVDLGEMRSLRLFYNDEACTQGQVVIASRESQYKILHFHNGGLDKLAQIFDDWSLFAHETDQSQLGEGDKPYRQFLVVKPHLTDDQCHPEEHLYPIVTEEVWQEHMLADGSIEDVFQLRKAIFFGGLEPSIRHEVWPFLLHYYPFSSTNEERERITNDKYIEYQDIRKVRESMDPETQQQFWRSIQCIVEKDVIRTDRSHPYFRGENNPNIEVLKNILLNYAVDNPLMGYTQGMSDLLAPVLAAVQQESQAYWCFSGLMTRTIFVSSPKDSDMDQQLIFLRELLRVTLPKFHYHLKLLGQDALELLFCHRWILLCFKREFCEDDALRIWEACWARYQTDYFHLFVCVAIVAIYGDDVVEQRLPADEILLHFSSLAMHMNGQLVLKKARGLLHDFRKRPKIPCTLYGLCSQVNAGMWDSGHNPTVECISHLGNEVCPYNSTPSSPVYEEF</sequence>
<dbReference type="PANTHER" id="PTHR22957:SF547">
    <property type="entry name" value="TBC1 DOMAIN FAMILY MEMBER 16"/>
    <property type="match status" value="1"/>
</dbReference>